<feature type="compositionally biased region" description="Acidic residues" evidence="2">
    <location>
        <begin position="185"/>
        <end position="209"/>
    </location>
</feature>
<dbReference type="VEuPathDB" id="FungiDB:LCOR_12132.1"/>
<accession>A0A068SGD7</accession>
<keyword evidence="1" id="KW-0862">Zinc</keyword>
<dbReference type="PROSITE" id="PS00028">
    <property type="entry name" value="ZINC_FINGER_C2H2_1"/>
    <property type="match status" value="1"/>
</dbReference>
<name>A0A068SGD7_9FUNG</name>
<dbReference type="PROSITE" id="PS50157">
    <property type="entry name" value="ZINC_FINGER_C2H2_2"/>
    <property type="match status" value="1"/>
</dbReference>
<dbReference type="AlphaFoldDB" id="A0A068SGD7"/>
<comment type="caution">
    <text evidence="4">The sequence shown here is derived from an EMBL/GenBank/DDBJ whole genome shotgun (WGS) entry which is preliminary data.</text>
</comment>
<evidence type="ECO:0000256" key="1">
    <source>
        <dbReference type="PROSITE-ProRule" id="PRU00042"/>
    </source>
</evidence>
<keyword evidence="1" id="KW-0479">Metal-binding</keyword>
<dbReference type="Proteomes" id="UP000027586">
    <property type="component" value="Unassembled WGS sequence"/>
</dbReference>
<dbReference type="InterPro" id="IPR013087">
    <property type="entry name" value="Znf_C2H2_type"/>
</dbReference>
<dbReference type="GO" id="GO:0008270">
    <property type="term" value="F:zinc ion binding"/>
    <property type="evidence" value="ECO:0007669"/>
    <property type="project" value="UniProtKB-KW"/>
</dbReference>
<dbReference type="EMBL" id="CBTN010000179">
    <property type="protein sequence ID" value="CDH61354.1"/>
    <property type="molecule type" value="Genomic_DNA"/>
</dbReference>
<dbReference type="STRING" id="1263082.A0A068SGD7"/>
<reference evidence="4" key="1">
    <citation type="submission" date="2013-08" db="EMBL/GenBank/DDBJ databases">
        <title>Gene expansion shapes genome architecture in the human pathogen Lichtheimia corymbifera: an evolutionary genomics analysis in the ancient terrestrial Mucorales (Mucoromycotina).</title>
        <authorList>
            <person name="Schwartze V.U."/>
            <person name="Winter S."/>
            <person name="Shelest E."/>
            <person name="Marcet-Houben M."/>
            <person name="Horn F."/>
            <person name="Wehner S."/>
            <person name="Hoffmann K."/>
            <person name="Riege K."/>
            <person name="Sammeth M."/>
            <person name="Nowrousian M."/>
            <person name="Valiante V."/>
            <person name="Linde J."/>
            <person name="Jacobsen I.D."/>
            <person name="Marz M."/>
            <person name="Brakhage A.A."/>
            <person name="Gabaldon T."/>
            <person name="Bocker S."/>
            <person name="Voigt K."/>
        </authorList>
    </citation>
    <scope>NUCLEOTIDE SEQUENCE [LARGE SCALE GENOMIC DNA]</scope>
    <source>
        <strain evidence="4">FSU 9682</strain>
    </source>
</reference>
<protein>
    <recommendedName>
        <fullName evidence="3">C2H2-type domain-containing protein</fullName>
    </recommendedName>
</protein>
<evidence type="ECO:0000259" key="3">
    <source>
        <dbReference type="PROSITE" id="PS50157"/>
    </source>
</evidence>
<keyword evidence="1" id="KW-0863">Zinc-finger</keyword>
<proteinExistence type="predicted"/>
<feature type="domain" description="C2H2-type" evidence="3">
    <location>
        <begin position="20"/>
        <end position="43"/>
    </location>
</feature>
<sequence length="642" mass="73984">MDSASRNMVSSGSSTPDRTFNCSKCPLVFDHESQLSRHRLMEHRICVVVHNPRYRGFEITCAREGDMFRCGNCNLCFKPVSIYKHARNCKEKPKHLEHLDQVHQEIEPSSSSGIIVPNTSSLDEVARQALAKFNQQKDMPANTGNDDRMMPWFFRYTGWNKWIDSLAPPQEAMCPYLLNAMESMEEEEANMFSDEDTDSDDDDGDDNDSFDLNTRNNEARVSAFKLMALKLGRNEKPILDTIMRAVLKMFQGSHALLSPMKLDGTLRRQLMESRAKPNDRTGMKQLSKDTTVHRYAMQGARLVASLVRLVEEPEKYHSSLSQDLPDICSQLAKSIVNMEPDNEDAIIEKAEQLLWYVFIECISNPQAGPFEFVGYRALVWGCVTFQRRFPRLSAITSHVSMFEYWCRVLVLRKICIEKESVPSMLQVLDTNRSSIFNALSDVKDIATSSRLDETSILVLMWVPGTEKRELVITRSQQIVSLVDLQGASVDSDLAISDDMTNYEAGYSFLVEPHNQFHRLHSIILRSILADTQARSKMIDRIDNEDIYWRHDEGHRWLSRAKELQKYLFVLIHMISGQPSRGEELAQLRIDNSVWNDRNVFWSRAHQTIMLLSQYNKSRERTHRDYYVARFLPLDVSMMLGAY</sequence>
<evidence type="ECO:0000256" key="2">
    <source>
        <dbReference type="SAM" id="MobiDB-lite"/>
    </source>
</evidence>
<dbReference type="OrthoDB" id="2290244at2759"/>
<feature type="region of interest" description="Disordered" evidence="2">
    <location>
        <begin position="185"/>
        <end position="214"/>
    </location>
</feature>
<evidence type="ECO:0000313" key="4">
    <source>
        <dbReference type="EMBL" id="CDH61354.1"/>
    </source>
</evidence>
<evidence type="ECO:0000313" key="5">
    <source>
        <dbReference type="Proteomes" id="UP000027586"/>
    </source>
</evidence>
<gene>
    <name evidence="4" type="ORF">LCOR_12132.1</name>
</gene>
<organism evidence="4 5">
    <name type="scientific">Lichtheimia corymbifera JMRC:FSU:9682</name>
    <dbReference type="NCBI Taxonomy" id="1263082"/>
    <lineage>
        <taxon>Eukaryota</taxon>
        <taxon>Fungi</taxon>
        <taxon>Fungi incertae sedis</taxon>
        <taxon>Mucoromycota</taxon>
        <taxon>Mucoromycotina</taxon>
        <taxon>Mucoromycetes</taxon>
        <taxon>Mucorales</taxon>
        <taxon>Lichtheimiaceae</taxon>
        <taxon>Lichtheimia</taxon>
    </lineage>
</organism>
<keyword evidence="5" id="KW-1185">Reference proteome</keyword>